<accession>A0A2K4ZQ63</accession>
<dbReference type="Pfam" id="PF14337">
    <property type="entry name" value="Abi_alpha"/>
    <property type="match status" value="1"/>
</dbReference>
<dbReference type="EMBL" id="OFSM01000057">
    <property type="protein sequence ID" value="SOY32585.1"/>
    <property type="molecule type" value="Genomic_DNA"/>
</dbReference>
<evidence type="ECO:0008006" key="3">
    <source>
        <dbReference type="Google" id="ProtNLM"/>
    </source>
</evidence>
<keyword evidence="2" id="KW-1185">Reference proteome</keyword>
<dbReference type="Proteomes" id="UP000236311">
    <property type="component" value="Unassembled WGS sequence"/>
</dbReference>
<reference evidence="1 2" key="1">
    <citation type="submission" date="2018-01" db="EMBL/GenBank/DDBJ databases">
        <authorList>
            <person name="Gaut B.S."/>
            <person name="Morton B.R."/>
            <person name="Clegg M.T."/>
            <person name="Duvall M.R."/>
        </authorList>
    </citation>
    <scope>NUCLEOTIDE SEQUENCE [LARGE SCALE GENOMIC DNA]</scope>
    <source>
        <strain evidence="1">GP69</strain>
    </source>
</reference>
<organism evidence="1 2">
    <name type="scientific">Acetatifactor muris</name>
    <dbReference type="NCBI Taxonomy" id="879566"/>
    <lineage>
        <taxon>Bacteria</taxon>
        <taxon>Bacillati</taxon>
        <taxon>Bacillota</taxon>
        <taxon>Clostridia</taxon>
        <taxon>Lachnospirales</taxon>
        <taxon>Lachnospiraceae</taxon>
        <taxon>Acetatifactor</taxon>
    </lineage>
</organism>
<proteinExistence type="predicted"/>
<protein>
    <recommendedName>
        <fullName evidence="3">DUF4393 domain-containing protein</fullName>
    </recommendedName>
</protein>
<dbReference type="InterPro" id="IPR025506">
    <property type="entry name" value="Abi_alpha"/>
</dbReference>
<evidence type="ECO:0000313" key="1">
    <source>
        <dbReference type="EMBL" id="SOY32585.1"/>
    </source>
</evidence>
<sequence length="275" mass="31415">MSDGIDKLTDAIGDTLKTAPTLYEDALQPTVQEVGKFVSRIPRAINAAFSGLDRWILNKEYAIDETKKLLEKKLENVDPDKIVEPEAYVAVPAIQAISYSMNSEALRNLYANLLAKAMNSDTKDQVHPSFVEIIKQMSPTDTRVYEEIAINKSFQVANIYCCKYQNKQDLSKFTSPLETPIEKLGFEGVTHITYFSPNMVKISIDNLLRLRLIQERFRLDTSIGEQLKTSPTYTNMVTQLKKYLVDSSWKYEENSYYLNLTDYGKSFRNICLDIS</sequence>
<gene>
    <name evidence="1" type="ORF">AMURIS_05350</name>
</gene>
<dbReference type="AlphaFoldDB" id="A0A2K4ZQ63"/>
<evidence type="ECO:0000313" key="2">
    <source>
        <dbReference type="Proteomes" id="UP000236311"/>
    </source>
</evidence>
<dbReference type="RefSeq" id="WP_103242515.1">
    <property type="nucleotide sequence ID" value="NZ_JANJZD010000063.1"/>
</dbReference>
<dbReference type="Gene3D" id="3.30.110.190">
    <property type="match status" value="1"/>
</dbReference>
<dbReference type="OrthoDB" id="2339567at2"/>
<name>A0A2K4ZQ63_9FIRM</name>